<dbReference type="EMBL" id="CAVK010000142">
    <property type="protein sequence ID" value="CCW18541.1"/>
    <property type="molecule type" value="Genomic_DNA"/>
</dbReference>
<protein>
    <submittedName>
        <fullName evidence="1">Cytochrome d ubiquinol oxidase subunit II</fullName>
    </submittedName>
</protein>
<name>N1MNL0_9SPHN</name>
<gene>
    <name evidence="1" type="ORF">EBBID32_28950</name>
</gene>
<organism evidence="1 2">
    <name type="scientific">Sphingobium indicum BiD32</name>
    <dbReference type="NCBI Taxonomy" id="1301087"/>
    <lineage>
        <taxon>Bacteria</taxon>
        <taxon>Pseudomonadati</taxon>
        <taxon>Pseudomonadota</taxon>
        <taxon>Alphaproteobacteria</taxon>
        <taxon>Sphingomonadales</taxon>
        <taxon>Sphingomonadaceae</taxon>
        <taxon>Sphingobium</taxon>
    </lineage>
</organism>
<accession>N1MNL0</accession>
<dbReference type="Proteomes" id="UP000013201">
    <property type="component" value="Unassembled WGS sequence"/>
</dbReference>
<comment type="caution">
    <text evidence="1">The sequence shown here is derived from an EMBL/GenBank/DDBJ whole genome shotgun (WGS) entry which is preliminary data.</text>
</comment>
<reference evidence="1 2" key="1">
    <citation type="submission" date="2013-03" db="EMBL/GenBank/DDBJ databases">
        <authorList>
            <person name="Le V."/>
        </authorList>
    </citation>
    <scope>NUCLEOTIDE SEQUENCE [LARGE SCALE GENOMIC DNA]</scope>
    <source>
        <strain evidence="1 2">BiD32</strain>
    </source>
</reference>
<reference evidence="2" key="2">
    <citation type="submission" date="2013-04" db="EMBL/GenBank/DDBJ databases">
        <title>Bisphenol A degrading Sphingobium sp. strain BiD32.</title>
        <authorList>
            <person name="Nielsen J.L."/>
            <person name="Zhou N.A."/>
            <person name="Kjeldal H."/>
        </authorList>
    </citation>
    <scope>NUCLEOTIDE SEQUENCE [LARGE SCALE GENOMIC DNA]</scope>
    <source>
        <strain evidence="2">BiD32</strain>
    </source>
</reference>
<dbReference type="AlphaFoldDB" id="N1MNL0"/>
<sequence>MLLVTLIFLPIVLLYTAWVYKVLFGRITTQDVRNPDFY</sequence>
<keyword evidence="2" id="KW-1185">Reference proteome</keyword>
<evidence type="ECO:0000313" key="2">
    <source>
        <dbReference type="Proteomes" id="UP000013201"/>
    </source>
</evidence>
<proteinExistence type="predicted"/>
<evidence type="ECO:0000313" key="1">
    <source>
        <dbReference type="EMBL" id="CCW18541.1"/>
    </source>
</evidence>